<accession>A0ACB8QJ89</accession>
<sequence>MGQTLSTPATDKHTESGADSRYLYAVSEMQGWRISMEDAHAAALKLSPEGSEEDDGNVFFAVYDGHGGGTVAKFAGVNVHKRLVNEEAYQKQNWQEAMRRAFLGTDEDMLANPAYTREPSGCTAVATLVTKDGKILCANAGDSRSVLSVKGEAKPLSYDHKPQNQTERNRVVAAGGYIEFGRVNGNLALARALGDFEYKKNYAIAPEAQIITANPDIIEHKLTDEDEFFVIACDGIWDCLSSQQVVDVIRLQVSEGKELSEICETLCDLCLAPDTTSGAGIGCDNMTVLIVALLNGKSKEEWYAMVKDRVTRKYGYDTPTQLPQIYATNRLMTFRAKRQAQEERDRDLAVAGSFLSAQAGLSGLARVLGSTGGISFHPGAGILSDSGTLMFEQDDDDDDRDEMDADGDDAAFFGVPVPDMTKSLKEQLEELDRDSEDAELRFEDAEDEEAFKEPFEAVIDLSDAEKDRAESRANGARTPPTPVPGLTQGEAPPPPAPLPNGHADDALPTQLASMPGGDAPSAAVKAEGLLDKSEDPLVVA</sequence>
<comment type="caution">
    <text evidence="1">The sequence shown here is derived from an EMBL/GenBank/DDBJ whole genome shotgun (WGS) entry which is preliminary data.</text>
</comment>
<reference evidence="1" key="1">
    <citation type="submission" date="2021-02" db="EMBL/GenBank/DDBJ databases">
        <authorList>
            <consortium name="DOE Joint Genome Institute"/>
            <person name="Ahrendt S."/>
            <person name="Looney B.P."/>
            <person name="Miyauchi S."/>
            <person name="Morin E."/>
            <person name="Drula E."/>
            <person name="Courty P.E."/>
            <person name="Chicoki N."/>
            <person name="Fauchery L."/>
            <person name="Kohler A."/>
            <person name="Kuo A."/>
            <person name="Labutti K."/>
            <person name="Pangilinan J."/>
            <person name="Lipzen A."/>
            <person name="Riley R."/>
            <person name="Andreopoulos W."/>
            <person name="He G."/>
            <person name="Johnson J."/>
            <person name="Barry K.W."/>
            <person name="Grigoriev I.V."/>
            <person name="Nagy L."/>
            <person name="Hibbett D."/>
            <person name="Henrissat B."/>
            <person name="Matheny P.B."/>
            <person name="Labbe J."/>
            <person name="Martin F."/>
        </authorList>
    </citation>
    <scope>NUCLEOTIDE SEQUENCE</scope>
    <source>
        <strain evidence="1">EC-137</strain>
    </source>
</reference>
<dbReference type="EMBL" id="MU273582">
    <property type="protein sequence ID" value="KAI0031386.1"/>
    <property type="molecule type" value="Genomic_DNA"/>
</dbReference>
<proteinExistence type="predicted"/>
<name>A0ACB8QJ89_9AGAM</name>
<evidence type="ECO:0000313" key="1">
    <source>
        <dbReference type="EMBL" id="KAI0031386.1"/>
    </source>
</evidence>
<organism evidence="1 2">
    <name type="scientific">Vararia minispora EC-137</name>
    <dbReference type="NCBI Taxonomy" id="1314806"/>
    <lineage>
        <taxon>Eukaryota</taxon>
        <taxon>Fungi</taxon>
        <taxon>Dikarya</taxon>
        <taxon>Basidiomycota</taxon>
        <taxon>Agaricomycotina</taxon>
        <taxon>Agaricomycetes</taxon>
        <taxon>Russulales</taxon>
        <taxon>Lachnocladiaceae</taxon>
        <taxon>Vararia</taxon>
    </lineage>
</organism>
<keyword evidence="2" id="KW-1185">Reference proteome</keyword>
<dbReference type="Proteomes" id="UP000814128">
    <property type="component" value="Unassembled WGS sequence"/>
</dbReference>
<reference evidence="1" key="2">
    <citation type="journal article" date="2022" name="New Phytol.">
        <title>Evolutionary transition to the ectomycorrhizal habit in the genomes of a hyperdiverse lineage of mushroom-forming fungi.</title>
        <authorList>
            <person name="Looney B."/>
            <person name="Miyauchi S."/>
            <person name="Morin E."/>
            <person name="Drula E."/>
            <person name="Courty P.E."/>
            <person name="Kohler A."/>
            <person name="Kuo A."/>
            <person name="LaButti K."/>
            <person name="Pangilinan J."/>
            <person name="Lipzen A."/>
            <person name="Riley R."/>
            <person name="Andreopoulos W."/>
            <person name="He G."/>
            <person name="Johnson J."/>
            <person name="Nolan M."/>
            <person name="Tritt A."/>
            <person name="Barry K.W."/>
            <person name="Grigoriev I.V."/>
            <person name="Nagy L.G."/>
            <person name="Hibbett D."/>
            <person name="Henrissat B."/>
            <person name="Matheny P.B."/>
            <person name="Labbe J."/>
            <person name="Martin F.M."/>
        </authorList>
    </citation>
    <scope>NUCLEOTIDE SEQUENCE</scope>
    <source>
        <strain evidence="1">EC-137</strain>
    </source>
</reference>
<gene>
    <name evidence="1" type="ORF">K488DRAFT_79089</name>
</gene>
<evidence type="ECO:0000313" key="2">
    <source>
        <dbReference type="Proteomes" id="UP000814128"/>
    </source>
</evidence>
<protein>
    <submittedName>
        <fullName evidence="1">Phosphatase 2C-like domain-containing protein</fullName>
    </submittedName>
</protein>